<keyword evidence="5" id="KW-1185">Reference proteome</keyword>
<comment type="caution">
    <text evidence="4">The sequence shown here is derived from an EMBL/GenBank/DDBJ whole genome shotgun (WGS) entry which is preliminary data.</text>
</comment>
<feature type="coiled-coil region" evidence="1">
    <location>
        <begin position="64"/>
        <end position="98"/>
    </location>
</feature>
<name>A0AA37V645_9BACT</name>
<dbReference type="AlphaFoldDB" id="A0AA37V645"/>
<protein>
    <submittedName>
        <fullName evidence="4">Uncharacterized protein</fullName>
    </submittedName>
</protein>
<proteinExistence type="predicted"/>
<feature type="region of interest" description="Disordered" evidence="2">
    <location>
        <begin position="161"/>
        <end position="185"/>
    </location>
</feature>
<evidence type="ECO:0000256" key="3">
    <source>
        <dbReference type="SAM" id="SignalP"/>
    </source>
</evidence>
<dbReference type="RefSeq" id="WP_284349295.1">
    <property type="nucleotide sequence ID" value="NZ_BRXS01000002.1"/>
</dbReference>
<keyword evidence="1" id="KW-0175">Coiled coil</keyword>
<evidence type="ECO:0000256" key="1">
    <source>
        <dbReference type="SAM" id="Coils"/>
    </source>
</evidence>
<organism evidence="4 5">
    <name type="scientific">Roseisolibacter agri</name>
    <dbReference type="NCBI Taxonomy" id="2014610"/>
    <lineage>
        <taxon>Bacteria</taxon>
        <taxon>Pseudomonadati</taxon>
        <taxon>Gemmatimonadota</taxon>
        <taxon>Gemmatimonadia</taxon>
        <taxon>Gemmatimonadales</taxon>
        <taxon>Gemmatimonadaceae</taxon>
        <taxon>Roseisolibacter</taxon>
    </lineage>
</organism>
<sequence length="244" mass="26408">MMIRILYRAALLAGAVLTLTPGAAHAQLGGLRKRLEDRMLGQGATAQRAPTFDDRVLEITDARLEQLLRGLKAEQAAVAKQEQANAAENARMAEAEKRNEAYGKCAEPYTKELLRYTGMTMGLAFAAKREQDKTGKMTGPMQDSVKAVTTRMQQVARDLEAKCGKSPEQPEFDAMGSEGSDPEALGAKAAGLKDEQYAVLRERAAAFLLARGGRTGSYVYVAGERAALERRAGDLAAFRKLLGE</sequence>
<dbReference type="EMBL" id="BRXS01000002">
    <property type="protein sequence ID" value="GLC24851.1"/>
    <property type="molecule type" value="Genomic_DNA"/>
</dbReference>
<evidence type="ECO:0000256" key="2">
    <source>
        <dbReference type="SAM" id="MobiDB-lite"/>
    </source>
</evidence>
<feature type="chain" id="PRO_5041331411" evidence="3">
    <location>
        <begin position="27"/>
        <end position="244"/>
    </location>
</feature>
<accession>A0AA37V645</accession>
<dbReference type="Proteomes" id="UP001161325">
    <property type="component" value="Unassembled WGS sequence"/>
</dbReference>
<evidence type="ECO:0000313" key="4">
    <source>
        <dbReference type="EMBL" id="GLC24851.1"/>
    </source>
</evidence>
<evidence type="ECO:0000313" key="5">
    <source>
        <dbReference type="Proteomes" id="UP001161325"/>
    </source>
</evidence>
<feature type="signal peptide" evidence="3">
    <location>
        <begin position="1"/>
        <end position="26"/>
    </location>
</feature>
<keyword evidence="3" id="KW-0732">Signal</keyword>
<reference evidence="4" key="1">
    <citation type="submission" date="2022-08" db="EMBL/GenBank/DDBJ databases">
        <title>Draft genome sequencing of Roseisolibacter agri AW1220.</title>
        <authorList>
            <person name="Tobiishi Y."/>
            <person name="Tonouchi A."/>
        </authorList>
    </citation>
    <scope>NUCLEOTIDE SEQUENCE</scope>
    <source>
        <strain evidence="4">AW1220</strain>
    </source>
</reference>
<gene>
    <name evidence="4" type="ORF">rosag_13640</name>
</gene>